<dbReference type="Proteomes" id="UP001295469">
    <property type="component" value="Chromosome C05"/>
</dbReference>
<accession>A0A816L677</accession>
<evidence type="ECO:0000256" key="1">
    <source>
        <dbReference type="SAM" id="Phobius"/>
    </source>
</evidence>
<dbReference type="AlphaFoldDB" id="A0A816L677"/>
<sequence>MKMLSWAFYREDIATIQRIISFDLYLFALLSTVNWLVFNVT</sequence>
<gene>
    <name evidence="2" type="ORF">DARMORV10_C05P09850.1</name>
</gene>
<reference evidence="2" key="1">
    <citation type="submission" date="2021-01" db="EMBL/GenBank/DDBJ databases">
        <authorList>
            <consortium name="Genoscope - CEA"/>
            <person name="William W."/>
        </authorList>
    </citation>
    <scope>NUCLEOTIDE SEQUENCE</scope>
</reference>
<keyword evidence="1" id="KW-1133">Transmembrane helix</keyword>
<feature type="transmembrane region" description="Helical" evidence="1">
    <location>
        <begin position="20"/>
        <end position="38"/>
    </location>
</feature>
<dbReference type="EMBL" id="HG994369">
    <property type="protein sequence ID" value="CAF1924974.1"/>
    <property type="molecule type" value="Genomic_DNA"/>
</dbReference>
<evidence type="ECO:0000313" key="2">
    <source>
        <dbReference type="EMBL" id="CAF1924974.1"/>
    </source>
</evidence>
<protein>
    <submittedName>
        <fullName evidence="2">(rape) hypothetical protein</fullName>
    </submittedName>
</protein>
<organism evidence="2">
    <name type="scientific">Brassica napus</name>
    <name type="common">Rape</name>
    <dbReference type="NCBI Taxonomy" id="3708"/>
    <lineage>
        <taxon>Eukaryota</taxon>
        <taxon>Viridiplantae</taxon>
        <taxon>Streptophyta</taxon>
        <taxon>Embryophyta</taxon>
        <taxon>Tracheophyta</taxon>
        <taxon>Spermatophyta</taxon>
        <taxon>Magnoliopsida</taxon>
        <taxon>eudicotyledons</taxon>
        <taxon>Gunneridae</taxon>
        <taxon>Pentapetalae</taxon>
        <taxon>rosids</taxon>
        <taxon>malvids</taxon>
        <taxon>Brassicales</taxon>
        <taxon>Brassicaceae</taxon>
        <taxon>Brassiceae</taxon>
        <taxon>Brassica</taxon>
    </lineage>
</organism>
<name>A0A816L677_BRANA</name>
<keyword evidence="1" id="KW-0472">Membrane</keyword>
<proteinExistence type="predicted"/>
<keyword evidence="1" id="KW-0812">Transmembrane</keyword>